<dbReference type="Gene3D" id="3.80.10.10">
    <property type="entry name" value="Ribonuclease Inhibitor"/>
    <property type="match status" value="3"/>
</dbReference>
<evidence type="ECO:0000256" key="3">
    <source>
        <dbReference type="ARBA" id="ARBA00022737"/>
    </source>
</evidence>
<proteinExistence type="predicted"/>
<dbReference type="GO" id="GO:0031267">
    <property type="term" value="F:small GTPase binding"/>
    <property type="evidence" value="ECO:0007669"/>
    <property type="project" value="TreeGrafter"/>
</dbReference>
<dbReference type="EMBL" id="CDMZ01000892">
    <property type="protein sequence ID" value="CEM23442.1"/>
    <property type="molecule type" value="Genomic_DNA"/>
</dbReference>
<dbReference type="SMART" id="SM00369">
    <property type="entry name" value="LRR_TYP"/>
    <property type="match status" value="5"/>
</dbReference>
<dbReference type="PANTHER" id="PTHR24113">
    <property type="entry name" value="RAN GTPASE-ACTIVATING PROTEIN 1"/>
    <property type="match status" value="1"/>
</dbReference>
<dbReference type="InterPro" id="IPR003591">
    <property type="entry name" value="Leu-rich_rpt_typical-subtyp"/>
</dbReference>
<keyword evidence="2" id="KW-0433">Leucine-rich repeat</keyword>
<dbReference type="AlphaFoldDB" id="A0A0G4G544"/>
<reference evidence="5" key="1">
    <citation type="submission" date="2014-11" db="EMBL/GenBank/DDBJ databases">
        <authorList>
            <person name="Otto D Thomas"/>
            <person name="Naeem Raeece"/>
        </authorList>
    </citation>
    <scope>NUCLEOTIDE SEQUENCE</scope>
</reference>
<dbReference type="InterPro" id="IPR032675">
    <property type="entry name" value="LRR_dom_sf"/>
</dbReference>
<gene>
    <name evidence="5" type="ORF">Cvel_20267</name>
</gene>
<keyword evidence="1" id="KW-0343">GTPase activation</keyword>
<dbReference type="GO" id="GO:0005829">
    <property type="term" value="C:cytosol"/>
    <property type="evidence" value="ECO:0007669"/>
    <property type="project" value="TreeGrafter"/>
</dbReference>
<dbReference type="PANTHER" id="PTHR24113:SF12">
    <property type="entry name" value="RAN GTPASE-ACTIVATING PROTEIN 1"/>
    <property type="match status" value="1"/>
</dbReference>
<dbReference type="InterPro" id="IPR027038">
    <property type="entry name" value="RanGap"/>
</dbReference>
<feature type="region of interest" description="Disordered" evidence="4">
    <location>
        <begin position="1"/>
        <end position="23"/>
    </location>
</feature>
<dbReference type="GO" id="GO:0005096">
    <property type="term" value="F:GTPase activator activity"/>
    <property type="evidence" value="ECO:0007669"/>
    <property type="project" value="UniProtKB-KW"/>
</dbReference>
<evidence type="ECO:0000313" key="5">
    <source>
        <dbReference type="EMBL" id="CEM23442.1"/>
    </source>
</evidence>
<evidence type="ECO:0000256" key="1">
    <source>
        <dbReference type="ARBA" id="ARBA00022468"/>
    </source>
</evidence>
<evidence type="ECO:0000256" key="2">
    <source>
        <dbReference type="ARBA" id="ARBA00022614"/>
    </source>
</evidence>
<organism evidence="5">
    <name type="scientific">Chromera velia CCMP2878</name>
    <dbReference type="NCBI Taxonomy" id="1169474"/>
    <lineage>
        <taxon>Eukaryota</taxon>
        <taxon>Sar</taxon>
        <taxon>Alveolata</taxon>
        <taxon>Colpodellida</taxon>
        <taxon>Chromeraceae</taxon>
        <taxon>Chromera</taxon>
    </lineage>
</organism>
<protein>
    <submittedName>
        <fullName evidence="5">Uncharacterized protein</fullName>
    </submittedName>
</protein>
<feature type="compositionally biased region" description="Polar residues" evidence="4">
    <location>
        <begin position="10"/>
        <end position="23"/>
    </location>
</feature>
<dbReference type="Pfam" id="PF00560">
    <property type="entry name" value="LRR_1"/>
    <property type="match status" value="1"/>
</dbReference>
<dbReference type="Pfam" id="PF13516">
    <property type="entry name" value="LRR_6"/>
    <property type="match status" value="4"/>
</dbReference>
<dbReference type="GO" id="GO:0006913">
    <property type="term" value="P:nucleocytoplasmic transport"/>
    <property type="evidence" value="ECO:0007669"/>
    <property type="project" value="TreeGrafter"/>
</dbReference>
<dbReference type="SMART" id="SM00368">
    <property type="entry name" value="LRR_RI"/>
    <property type="match status" value="10"/>
</dbReference>
<dbReference type="PhylomeDB" id="A0A0G4G544"/>
<name>A0A0G4G544_9ALVE</name>
<dbReference type="VEuPathDB" id="CryptoDB:Cvel_20267"/>
<sequence>MSESAARLQSPHSGDGNSHSVGESTENVFSSLFGHAHPTAEKRSQLPLESFDLSDFSLSARKLKFLLNSIHSGPGVVETLKCGPHVCRDACLPVLLDFLRMRAAGIRGVPSICLKTLNLSKCDLGEAAAAIFHQLPRSLQHLNLSGNRLRTLSMKALGSVVSFGWLPSLLSLDLSDNPLGPSGLKAFARGLSLSPQSLPLQSLKLARTKAKAEGVEALAEALKAKQTTSLQTLDLAENEMRPAGLKHFASAVNAEAVPHLRALILKRNFLAHSPSGLIDTAPISELLSTGSLKELEELDLSENWLFDMQIGGEGTGSQLSAAAFAVPGRFPKLRRLDLGGEYQGQMSSEQLAAFASALGVGGLPSLEELVIPCGGSAQNPNPEGVVALANALTSGHLSQLRCLTLQSRYDMKGEVFAGLCRSLATGKVSLLQTLDLDMFNDDTTEGVGALAAGIWGRKLSLLVSFRLALCNVNGLAVSGLGLALGGGGCPSLHKLDLRWWEEGDEGVGGLAEGLGGGHFSFLRDLSLSVDCGVGGEGETEWAGEGCKALGEVLSTGKVPSLRTVRINWLCNHSFRSLCEGLSRGRIDPPVMVDIVLRDGANAYLGMTGFVEVVRGGKLSGLRKATEGLLEGLARGPACFPALLSLRCSTGGAQSFSALVTGGRVPSLRDLKVNLSGIGQAEMQTFSAALTSPHVIAPRLLEISFGGVETANAAAEVGMFSVALSSGHLRRLQSLHVRGLRVIEEVHALCVGLGSGGLSSLRTLDLFYNRLGVQGGMALSEVLVAEKLPSLRKLDVRHTEFTDEGVGALTETWMNRRPPPLRELDFFQNQLTSAVLDSLFRVLQSHRMPSLEIVDFRRNPAIHLDERMRRLLSDMLPTTVLM</sequence>
<dbReference type="GO" id="GO:0005634">
    <property type="term" value="C:nucleus"/>
    <property type="evidence" value="ECO:0007669"/>
    <property type="project" value="TreeGrafter"/>
</dbReference>
<dbReference type="PROSITE" id="PS51450">
    <property type="entry name" value="LRR"/>
    <property type="match status" value="1"/>
</dbReference>
<accession>A0A0G4G544</accession>
<dbReference type="GO" id="GO:0048471">
    <property type="term" value="C:perinuclear region of cytoplasm"/>
    <property type="evidence" value="ECO:0007669"/>
    <property type="project" value="TreeGrafter"/>
</dbReference>
<keyword evidence="3" id="KW-0677">Repeat</keyword>
<dbReference type="InterPro" id="IPR001611">
    <property type="entry name" value="Leu-rich_rpt"/>
</dbReference>
<dbReference type="SUPFAM" id="SSF52047">
    <property type="entry name" value="RNI-like"/>
    <property type="match status" value="3"/>
</dbReference>
<evidence type="ECO:0000256" key="4">
    <source>
        <dbReference type="SAM" id="MobiDB-lite"/>
    </source>
</evidence>